<accession>A0A3B0WJG6</accession>
<dbReference type="AlphaFoldDB" id="A0A3B0WJG6"/>
<feature type="domain" description="MucB/RseB N-terminal" evidence="5">
    <location>
        <begin position="26"/>
        <end position="192"/>
    </location>
</feature>
<reference evidence="7" key="1">
    <citation type="submission" date="2018-06" db="EMBL/GenBank/DDBJ databases">
        <authorList>
            <person name="Zhirakovskaya E."/>
        </authorList>
    </citation>
    <scope>NUCLEOTIDE SEQUENCE</scope>
</reference>
<evidence type="ECO:0000256" key="1">
    <source>
        <dbReference type="ARBA" id="ARBA00004418"/>
    </source>
</evidence>
<organism evidence="7">
    <name type="scientific">hydrothermal vent metagenome</name>
    <dbReference type="NCBI Taxonomy" id="652676"/>
    <lineage>
        <taxon>unclassified sequences</taxon>
        <taxon>metagenomes</taxon>
        <taxon>ecological metagenomes</taxon>
    </lineage>
</organism>
<comment type="similarity">
    <text evidence="2">Belongs to the RseB family.</text>
</comment>
<dbReference type="Pfam" id="PF03888">
    <property type="entry name" value="MucB_RseB"/>
    <property type="match status" value="1"/>
</dbReference>
<sequence>MPFKSAFFVFSLFLVSANSFAGDLFDILQRMSNADQQQNYQGTFILIKPDNLSTLRVTHGNDAGGVWESLEALNGEPRKVVRRNNKVISVFPDRELVTTRLNVEKPLLHRQLPENISQLEFFYSLKRLADDRVANHLALVVDLIPKDKLRYGYRYWIDKDTGMLLRCDLVAEDNTVVEQMIFTSLDYLSESPVQSFDLKQFDHYRQQLLSEPEEDVSDTAPLQWAVNTLPQGFMLMQGTMRYSKSSALQPSGASNAEDKKIKGKKNPQANLLHLVYSDGLASVSVFIEKNQGAEKHLQGASTMGAVNAFGNSIDDYFVTVVGEVPVKTVQAMAQSTVKLK</sequence>
<evidence type="ECO:0000256" key="2">
    <source>
        <dbReference type="ARBA" id="ARBA00008150"/>
    </source>
</evidence>
<name>A0A3B0WJG6_9ZZZZ</name>
<protein>
    <submittedName>
        <fullName evidence="7">Sigma factor RpoE negative regulatory protein RseB</fullName>
    </submittedName>
</protein>
<dbReference type="PIRSF" id="PIRSF005427">
    <property type="entry name" value="RseB"/>
    <property type="match status" value="1"/>
</dbReference>
<dbReference type="GO" id="GO:0030288">
    <property type="term" value="C:outer membrane-bounded periplasmic space"/>
    <property type="evidence" value="ECO:0007669"/>
    <property type="project" value="TreeGrafter"/>
</dbReference>
<feature type="domain" description="MucB/RseB C-terminal" evidence="6">
    <location>
        <begin position="220"/>
        <end position="335"/>
    </location>
</feature>
<evidence type="ECO:0000313" key="7">
    <source>
        <dbReference type="EMBL" id="VAW51462.1"/>
    </source>
</evidence>
<evidence type="ECO:0000259" key="5">
    <source>
        <dbReference type="Pfam" id="PF03888"/>
    </source>
</evidence>
<keyword evidence="3" id="KW-0732">Signal</keyword>
<dbReference type="CDD" id="cd16327">
    <property type="entry name" value="RseB"/>
    <property type="match status" value="1"/>
</dbReference>
<dbReference type="Gene3D" id="2.50.20.10">
    <property type="entry name" value="Lipoprotein localisation LolA/LolB/LppX"/>
    <property type="match status" value="1"/>
</dbReference>
<gene>
    <name evidence="7" type="ORF">MNBD_GAMMA06-909</name>
</gene>
<dbReference type="EMBL" id="UOFD01000031">
    <property type="protein sequence ID" value="VAW51462.1"/>
    <property type="molecule type" value="Genomic_DNA"/>
</dbReference>
<dbReference type="InterPro" id="IPR038484">
    <property type="entry name" value="MucB/RseB_C_sf"/>
</dbReference>
<dbReference type="PANTHER" id="PTHR38782:SF1">
    <property type="entry name" value="SIGMA-E FACTOR REGULATORY PROTEIN RSEB"/>
    <property type="match status" value="1"/>
</dbReference>
<dbReference type="InterPro" id="IPR005588">
    <property type="entry name" value="MucB_RseB"/>
</dbReference>
<dbReference type="GO" id="GO:0032885">
    <property type="term" value="P:regulation of polysaccharide biosynthetic process"/>
    <property type="evidence" value="ECO:0007669"/>
    <property type="project" value="TreeGrafter"/>
</dbReference>
<dbReference type="InterPro" id="IPR033434">
    <property type="entry name" value="MucB/RseB_N"/>
</dbReference>
<dbReference type="Pfam" id="PF17188">
    <property type="entry name" value="MucB_RseB_C"/>
    <property type="match status" value="1"/>
</dbReference>
<dbReference type="InterPro" id="IPR033436">
    <property type="entry name" value="MucB/RseB_C"/>
</dbReference>
<dbReference type="PANTHER" id="PTHR38782">
    <property type="match status" value="1"/>
</dbReference>
<dbReference type="GO" id="GO:0045152">
    <property type="term" value="F:antisigma factor binding"/>
    <property type="evidence" value="ECO:0007669"/>
    <property type="project" value="TreeGrafter"/>
</dbReference>
<keyword evidence="4" id="KW-0574">Periplasm</keyword>
<evidence type="ECO:0000256" key="4">
    <source>
        <dbReference type="ARBA" id="ARBA00022764"/>
    </source>
</evidence>
<evidence type="ECO:0000259" key="6">
    <source>
        <dbReference type="Pfam" id="PF17188"/>
    </source>
</evidence>
<dbReference type="Gene3D" id="3.30.200.100">
    <property type="entry name" value="MucB/RseB, C-terminal domain"/>
    <property type="match status" value="1"/>
</dbReference>
<evidence type="ECO:0000256" key="3">
    <source>
        <dbReference type="ARBA" id="ARBA00022729"/>
    </source>
</evidence>
<comment type="subcellular location">
    <subcellularLocation>
        <location evidence="1">Periplasm</location>
    </subcellularLocation>
</comment>
<proteinExistence type="inferred from homology"/>